<feature type="compositionally biased region" description="Basic and acidic residues" evidence="1">
    <location>
        <begin position="480"/>
        <end position="489"/>
    </location>
</feature>
<accession>U6KW79</accession>
<dbReference type="EMBL" id="HG675716">
    <property type="protein sequence ID" value="CDJ42387.1"/>
    <property type="molecule type" value="Genomic_DNA"/>
</dbReference>
<feature type="region of interest" description="Disordered" evidence="1">
    <location>
        <begin position="1"/>
        <end position="30"/>
    </location>
</feature>
<feature type="compositionally biased region" description="Low complexity" evidence="1">
    <location>
        <begin position="410"/>
        <end position="429"/>
    </location>
</feature>
<organism evidence="3 4">
    <name type="scientific">Eimeria tenella</name>
    <name type="common">Coccidian parasite</name>
    <dbReference type="NCBI Taxonomy" id="5802"/>
    <lineage>
        <taxon>Eukaryota</taxon>
        <taxon>Sar</taxon>
        <taxon>Alveolata</taxon>
        <taxon>Apicomplexa</taxon>
        <taxon>Conoidasida</taxon>
        <taxon>Coccidia</taxon>
        <taxon>Eucoccidiorida</taxon>
        <taxon>Eimeriorina</taxon>
        <taxon>Eimeriidae</taxon>
        <taxon>Eimeria</taxon>
    </lineage>
</organism>
<gene>
    <name evidence="3" type="ORF">ETH_00020675</name>
</gene>
<dbReference type="VEuPathDB" id="ToxoDB:ETH2_1128600"/>
<feature type="region of interest" description="Disordered" evidence="1">
    <location>
        <begin position="153"/>
        <end position="191"/>
    </location>
</feature>
<feature type="compositionally biased region" description="Polar residues" evidence="1">
    <location>
        <begin position="450"/>
        <end position="462"/>
    </location>
</feature>
<reference evidence="3" key="1">
    <citation type="submission" date="2013-10" db="EMBL/GenBank/DDBJ databases">
        <title>Genomic analysis of the causative agents of coccidiosis in chickens.</title>
        <authorList>
            <person name="Reid A.J."/>
            <person name="Blake D."/>
            <person name="Billington K."/>
            <person name="Browne H."/>
            <person name="Dunn M."/>
            <person name="Hung S."/>
            <person name="Kawahara F."/>
            <person name="Miranda-Saavedra D."/>
            <person name="Mourier T."/>
            <person name="Nagra H."/>
            <person name="Otto T.D."/>
            <person name="Rawlings N."/>
            <person name="Sanchez A."/>
            <person name="Sanders M."/>
            <person name="Subramaniam C."/>
            <person name="Tay Y."/>
            <person name="Dear P."/>
            <person name="Doerig C."/>
            <person name="Gruber A."/>
            <person name="Parkinson J."/>
            <person name="Shirley M."/>
            <person name="Wan K.L."/>
            <person name="Berriman M."/>
            <person name="Tomley F."/>
            <person name="Pain A."/>
        </authorList>
    </citation>
    <scope>NUCLEOTIDE SEQUENCE [LARGE SCALE GENOMIC DNA]</scope>
    <source>
        <strain evidence="3">Houghton</strain>
    </source>
</reference>
<feature type="region of interest" description="Disordered" evidence="1">
    <location>
        <begin position="399"/>
        <end position="489"/>
    </location>
</feature>
<dbReference type="Proteomes" id="UP000030747">
    <property type="component" value="Unassembled WGS sequence"/>
</dbReference>
<keyword evidence="4" id="KW-1185">Reference proteome</keyword>
<feature type="compositionally biased region" description="Basic and acidic residues" evidence="1">
    <location>
        <begin position="93"/>
        <end position="103"/>
    </location>
</feature>
<keyword evidence="2" id="KW-1133">Transmembrane helix</keyword>
<name>U6KW79_EIMTE</name>
<reference evidence="3" key="2">
    <citation type="submission" date="2013-10" db="EMBL/GenBank/DDBJ databases">
        <authorList>
            <person name="Aslett M."/>
        </authorList>
    </citation>
    <scope>NUCLEOTIDE SEQUENCE [LARGE SCALE GENOMIC DNA]</scope>
    <source>
        <strain evidence="3">Houghton</strain>
    </source>
</reference>
<protein>
    <submittedName>
        <fullName evidence="3">Uncharacterized protein</fullName>
    </submittedName>
</protein>
<evidence type="ECO:0000313" key="3">
    <source>
        <dbReference type="EMBL" id="CDJ42387.1"/>
    </source>
</evidence>
<dbReference type="VEuPathDB" id="ToxoDB:ETH_00020675"/>
<feature type="transmembrane region" description="Helical" evidence="2">
    <location>
        <begin position="531"/>
        <end position="564"/>
    </location>
</feature>
<dbReference type="GeneID" id="25253253"/>
<keyword evidence="2" id="KW-0472">Membrane</keyword>
<evidence type="ECO:0000256" key="1">
    <source>
        <dbReference type="SAM" id="MobiDB-lite"/>
    </source>
</evidence>
<dbReference type="AlphaFoldDB" id="U6KW79"/>
<keyword evidence="2" id="KW-0812">Transmembrane</keyword>
<feature type="region of interest" description="Disordered" evidence="1">
    <location>
        <begin position="86"/>
        <end position="107"/>
    </location>
</feature>
<evidence type="ECO:0000313" key="4">
    <source>
        <dbReference type="Proteomes" id="UP000030747"/>
    </source>
</evidence>
<dbReference type="OrthoDB" id="348644at2759"/>
<dbReference type="RefSeq" id="XP_013233137.1">
    <property type="nucleotide sequence ID" value="XM_013377683.1"/>
</dbReference>
<feature type="compositionally biased region" description="Polar residues" evidence="1">
    <location>
        <begin position="153"/>
        <end position="167"/>
    </location>
</feature>
<sequence>MESERQPEWKAVSQEAGRTEDANEQPGEHGLCWRQTEFGILAFKINEDGSKTWIQFDNNGNGTEVVFDEAGQAYYADGETTIPVPPLDPSLHGPEHDSLERSTAEAAEASVTVSQETFSRGAAASQVEMLTQKDKWLSSDSQLQMTVAGQNLYQDSPTECSGENGTTKPEAENVDENTQHHTSTPGPAAIHPHSTVDCLQAPVCGSSPLALLSTASEELTTQTGKKRAISVVLSGVQSPAGPSGDLLSLWGEAKSAKPTEESGLTTAQQTLLRLQQLGVPQRLERIVEEEKTLAETPTAVLGSCQDALCPSAESLSPHTVLEENDQARRDESGSEPLPLAYFAVPEHNISEPSVEEEPIEDSNLIKDRTQKAQQPTPTASSSLCWNLCQCGAISQTNLDTEEAPPPLPSEQATSAETAAANAPAEAGATKSDEGLNIITATSPPAAVETASRSSEQQQQPATVSAPPKSEAYIRPVETYQTKDKEKGERPSQVVYIDHYPEPFVKSYFGDDGTVEMPSDWRDIRFNTATDILYAAGTAMSVVAAGGAVVLGTAALTAGLTVGIAALEIYKRVANNYDI</sequence>
<evidence type="ECO:0000256" key="2">
    <source>
        <dbReference type="SAM" id="Phobius"/>
    </source>
</evidence>
<proteinExistence type="predicted"/>